<dbReference type="Proteomes" id="UP001139981">
    <property type="component" value="Unassembled WGS sequence"/>
</dbReference>
<protein>
    <submittedName>
        <fullName evidence="1">Telomerase reverse transcriptase</fullName>
        <ecNumber evidence="1">2.7.7.49</ecNumber>
    </submittedName>
</protein>
<dbReference type="EC" id="2.7.7.49" evidence="1"/>
<evidence type="ECO:0000313" key="2">
    <source>
        <dbReference type="Proteomes" id="UP001139981"/>
    </source>
</evidence>
<sequence>MDATRPYTIVVRVDNTPEGYAAAEYACSLCVKLKVSYRLIFLYVVALYRRTALNLINRQTDQLNADIREDAENAMVKCKQFLSRFESLVSYEWISIKDEGNIGPIMVQFIADGLHTPVDLVVVGRTVDTGIKKIVGGHVSDYIIANLKCPVMVVKNEYDLSDDEGGGGRGISTSSLFHIFQRAMDKAALLPFFPVVTPLGEYMDALVVGGKCQQDSDTAEFKQFLRKVLVGHGQLKTRLVLSEPVEKLSDTIQTVIGMLLRRESACIDSAAAWRGRNILSLGYEARRDGTMSCAGGGWGVVNTYVNSSVVELGKKRWSLLLDRTGTEAMVHLLLHGSVFMPLHNASYNQISGTPLVSLPMPLPTPIVVPALKALLEPVNMDSNKQPRTIDEYNNAVGADCRPDSDDKQRAAKRRRNDVDSLHQIAPQAKRPRRDSFDMTPELDNVVVETSAMLYSHPRLSRHKVKWSLPQTFPLGPRTTPSELIKKVFSRTPAFAANPPSHLLCLAKRMIKLHKQFNYRYHLFKRCAAPWQKPAPAATDIAGDSVSADSVDGDNESGPLEMASSQHDVYLFLQLCVRSVIPRDLIGGKHNHRMLYKLLRSLANSGRFGFINLGDAIQRAKLDEISPWLGNKHGSVAVDIYAGFVGWILSDYAIQLIRAFFYVTECSSDRFRLFFFRSDVWTRVTRQALRSLESDLYTKKTLSEVCAPGSNRSSTFGYSRLRLLPKENGFRAISNLKQSFVAKQNTIRRNGNRKPISEYTEVPVVPTNRLLADSMAALNYLRKIQPQLVGSTVAHVSDIYAKLKAFKESEHIKPLLGKETALYIGKLDIKQAYDTIVQAKLLELLETQLPNEEYMVYKYWAISPLFGRYRLSFQRQGGVSSEPVPFGDMARNLSKKARLAVYGDQTATTYLDTDTIRQLIREHITSNMVRMRSGFWQQKKGIPQGSVLSSLLCNFFYGQLEREHLAGLVDPTRTLMMRMVDDFIVISSDRSQVMTVLEFMHRGVVEYGCELNKTKTMINFEAT</sequence>
<keyword evidence="1" id="KW-0808">Transferase</keyword>
<keyword evidence="2" id="KW-1185">Reference proteome</keyword>
<organism evidence="1 2">
    <name type="scientific">Coemansia aciculifera</name>
    <dbReference type="NCBI Taxonomy" id="417176"/>
    <lineage>
        <taxon>Eukaryota</taxon>
        <taxon>Fungi</taxon>
        <taxon>Fungi incertae sedis</taxon>
        <taxon>Zoopagomycota</taxon>
        <taxon>Kickxellomycotina</taxon>
        <taxon>Kickxellomycetes</taxon>
        <taxon>Kickxellales</taxon>
        <taxon>Kickxellaceae</taxon>
        <taxon>Coemansia</taxon>
    </lineage>
</organism>
<comment type="caution">
    <text evidence="1">The sequence shown here is derived from an EMBL/GenBank/DDBJ whole genome shotgun (WGS) entry which is preliminary data.</text>
</comment>
<proteinExistence type="predicted"/>
<feature type="non-terminal residue" evidence="1">
    <location>
        <position position="1022"/>
    </location>
</feature>
<dbReference type="EMBL" id="JANBVB010000798">
    <property type="protein sequence ID" value="KAJ2892160.1"/>
    <property type="molecule type" value="Genomic_DNA"/>
</dbReference>
<gene>
    <name evidence="1" type="primary">EST2</name>
    <name evidence="1" type="ORF">IWW38_003324</name>
</gene>
<accession>A0ACC1M1S3</accession>
<keyword evidence="1" id="KW-0695">RNA-directed DNA polymerase</keyword>
<keyword evidence="1" id="KW-0548">Nucleotidyltransferase</keyword>
<reference evidence="1" key="1">
    <citation type="submission" date="2022-07" db="EMBL/GenBank/DDBJ databases">
        <title>Phylogenomic reconstructions and comparative analyses of Kickxellomycotina fungi.</title>
        <authorList>
            <person name="Reynolds N.K."/>
            <person name="Stajich J.E."/>
            <person name="Barry K."/>
            <person name="Grigoriev I.V."/>
            <person name="Crous P."/>
            <person name="Smith M.E."/>
        </authorList>
    </citation>
    <scope>NUCLEOTIDE SEQUENCE</scope>
    <source>
        <strain evidence="1">CBS 190363</strain>
    </source>
</reference>
<name>A0ACC1M1S3_9FUNG</name>
<evidence type="ECO:0000313" key="1">
    <source>
        <dbReference type="EMBL" id="KAJ2892160.1"/>
    </source>
</evidence>